<feature type="region of interest" description="Disordered" evidence="5">
    <location>
        <begin position="1"/>
        <end position="21"/>
    </location>
</feature>
<comment type="caution">
    <text evidence="7">The sequence shown here is derived from an EMBL/GenBank/DDBJ whole genome shotgun (WGS) entry which is preliminary data.</text>
</comment>
<dbReference type="InterPro" id="IPR002641">
    <property type="entry name" value="PNPLA_dom"/>
</dbReference>
<evidence type="ECO:0000256" key="4">
    <source>
        <dbReference type="PROSITE-ProRule" id="PRU01161"/>
    </source>
</evidence>
<dbReference type="PANTHER" id="PTHR14226">
    <property type="entry name" value="NEUROPATHY TARGET ESTERASE/SWISS CHEESE D.MELANOGASTER"/>
    <property type="match status" value="1"/>
</dbReference>
<name>A0ABS1JVQ8_9BURK</name>
<dbReference type="PROSITE" id="PS51635">
    <property type="entry name" value="PNPLA"/>
    <property type="match status" value="1"/>
</dbReference>
<dbReference type="InterPro" id="IPR050301">
    <property type="entry name" value="NTE"/>
</dbReference>
<accession>A0ABS1JVQ8</accession>
<evidence type="ECO:0000313" key="8">
    <source>
        <dbReference type="Proteomes" id="UP000622707"/>
    </source>
</evidence>
<comment type="caution">
    <text evidence="4">Lacks conserved residue(s) required for the propagation of feature annotation.</text>
</comment>
<dbReference type="PANTHER" id="PTHR14226:SF78">
    <property type="entry name" value="SLR0060 PROTEIN"/>
    <property type="match status" value="1"/>
</dbReference>
<dbReference type="InterPro" id="IPR057070">
    <property type="entry name" value="HKD_inactive"/>
</dbReference>
<evidence type="ECO:0000256" key="5">
    <source>
        <dbReference type="SAM" id="MobiDB-lite"/>
    </source>
</evidence>
<evidence type="ECO:0000256" key="3">
    <source>
        <dbReference type="ARBA" id="ARBA00023098"/>
    </source>
</evidence>
<dbReference type="SUPFAM" id="SSF52151">
    <property type="entry name" value="FabD/lysophospholipase-like"/>
    <property type="match status" value="1"/>
</dbReference>
<keyword evidence="1 4" id="KW-0378">Hydrolase</keyword>
<evidence type="ECO:0000256" key="1">
    <source>
        <dbReference type="ARBA" id="ARBA00022801"/>
    </source>
</evidence>
<proteinExistence type="predicted"/>
<dbReference type="Pfam" id="PF24402">
    <property type="entry name" value="iHKD"/>
    <property type="match status" value="1"/>
</dbReference>
<dbReference type="Gene3D" id="3.40.1090.10">
    <property type="entry name" value="Cytosolic phospholipase A2 catalytic domain"/>
    <property type="match status" value="2"/>
</dbReference>
<dbReference type="RefSeq" id="WP_201692581.1">
    <property type="nucleotide sequence ID" value="NZ_JAEQND010000014.1"/>
</dbReference>
<evidence type="ECO:0000313" key="7">
    <source>
        <dbReference type="EMBL" id="MBL0427951.1"/>
    </source>
</evidence>
<keyword evidence="3 4" id="KW-0443">Lipid metabolism</keyword>
<evidence type="ECO:0000256" key="2">
    <source>
        <dbReference type="ARBA" id="ARBA00022963"/>
    </source>
</evidence>
<feature type="short sequence motif" description="GXSXG" evidence="4">
    <location>
        <begin position="302"/>
        <end position="306"/>
    </location>
</feature>
<feature type="domain" description="PNPLA" evidence="6">
    <location>
        <begin position="271"/>
        <end position="478"/>
    </location>
</feature>
<feature type="active site" description="Proton acceptor" evidence="4">
    <location>
        <position position="465"/>
    </location>
</feature>
<dbReference type="EMBL" id="JAEQND010000014">
    <property type="protein sequence ID" value="MBL0427951.1"/>
    <property type="molecule type" value="Genomic_DNA"/>
</dbReference>
<feature type="active site" description="Nucleophile" evidence="4">
    <location>
        <position position="304"/>
    </location>
</feature>
<keyword evidence="8" id="KW-1185">Reference proteome</keyword>
<keyword evidence="2 4" id="KW-0442">Lipid degradation</keyword>
<feature type="short sequence motif" description="DGA/G" evidence="4">
    <location>
        <begin position="465"/>
        <end position="467"/>
    </location>
</feature>
<dbReference type="Proteomes" id="UP000622707">
    <property type="component" value="Unassembled WGS sequence"/>
</dbReference>
<sequence>MIETVDLPPDREHPSSQPLDTSTLNAAAHQMQQAFDLLVSNDPKLAEILKKVCSDRVKMVVFGGWARDRLFEFLHRTPLPSRDLDFVVDSTRPIAEFFPRGARENPFGGVGIQSDSGPLEAWNLQNTFLFQRERQAATFDALPATADYDVNALLFFPAQCHGVPALLDRGAGMALKSRRLDFMADVVAQPKIQAARAVILATKLQLAPSETVCDFVQDVCEDGVTAQEVQRAIGTYCPREFQGEAQRLLAQIRQGNMGGRPKTEFFFHCWGVFEGGGVRAAAHAGAYTAARRAGVTFGRVAGTSGGSIVAALVAAGASPSYLKHHLQTLDFLPLLDTPNKKEKFFEEKLPLWARLLRPVTWGRLRKAADVATYGGLHGSNRLGDWVEQRLVELVRPGSSTTKKPVLFSELPIPLYVVATDFSTGQPKVWSSESAGEESVALAVRHSCTIPFFFQPIRAGSSILLDGGAVSNLPAYVLNQQSRTSGERDVLSRILAFRLVEDDTGSKPVRDVVEFGRRLSAAVIDSASEIQLKLQPNVYPVQISTGSIRSTDFDRIGPKSKLFLYGRGVKGAREFFRRERLTALRADATAQEFQGFDEKMLLLVRQTHACRRTFLASGRDTYWLDHVFPSLLLLARRGVAVIALVSPLDQLEAKVREQEERRRKLLTLLGGTVTLTTDGFPFTGFAFDLGTNRASTILTYLPDGSQAGSIYEDEKVRLYTSDSDPVVVDIVTELVSRHIQGAVPSPLQLAYAPCAAQKLIDRLLSVPTYQRASIETRRIPVTRAIFVMQRRIKEFKALQVRSFMSDLAEHGYSFFASVQVQLQGGKSSIVTPPVFEQHAGSLVVIEGNARLHHCFTNGIDEIEGVVVEGVTDRLPSDGLLSLGNLRLVSSTVSMAQNYQNLRPSEYRHIERAVHENYD</sequence>
<dbReference type="Pfam" id="PF01734">
    <property type="entry name" value="Patatin"/>
    <property type="match status" value="1"/>
</dbReference>
<gene>
    <name evidence="7" type="ORF">JI746_22785</name>
</gene>
<protein>
    <submittedName>
        <fullName evidence="7">Patatin-like phospholipase family protein</fullName>
    </submittedName>
</protein>
<reference evidence="7 8" key="1">
    <citation type="journal article" date="2017" name="Int. J. Syst. Evol. Microbiol.">
        <title>Ramlibacter alkalitolerans sp. nov., alkali-tolerant bacterium isolated from soil of ginseng.</title>
        <authorList>
            <person name="Lee D.H."/>
            <person name="Cha C.J."/>
        </authorList>
    </citation>
    <scope>NUCLEOTIDE SEQUENCE [LARGE SCALE GENOMIC DNA]</scope>
    <source>
        <strain evidence="7 8">KACC 19305</strain>
    </source>
</reference>
<evidence type="ECO:0000259" key="6">
    <source>
        <dbReference type="PROSITE" id="PS51635"/>
    </source>
</evidence>
<organism evidence="7 8">
    <name type="scientific">Ramlibacter alkalitolerans</name>
    <dbReference type="NCBI Taxonomy" id="2039631"/>
    <lineage>
        <taxon>Bacteria</taxon>
        <taxon>Pseudomonadati</taxon>
        <taxon>Pseudomonadota</taxon>
        <taxon>Betaproteobacteria</taxon>
        <taxon>Burkholderiales</taxon>
        <taxon>Comamonadaceae</taxon>
        <taxon>Ramlibacter</taxon>
    </lineage>
</organism>
<dbReference type="InterPro" id="IPR016035">
    <property type="entry name" value="Acyl_Trfase/lysoPLipase"/>
</dbReference>